<dbReference type="Proteomes" id="UP000287166">
    <property type="component" value="Unassembled WGS sequence"/>
</dbReference>
<dbReference type="ESTHER" id="9aphy-a0a401g9b4">
    <property type="family name" value="Hormone-sensitive_lipase_like"/>
</dbReference>
<evidence type="ECO:0000259" key="1">
    <source>
        <dbReference type="Pfam" id="PF07859"/>
    </source>
</evidence>
<evidence type="ECO:0000313" key="2">
    <source>
        <dbReference type="EMBL" id="GBE78776.1"/>
    </source>
</evidence>
<dbReference type="GeneID" id="38775693"/>
<dbReference type="OrthoDB" id="408631at2759"/>
<dbReference type="InParanoid" id="A0A401G9B4"/>
<sequence length="334" mass="36803">MSQYTYLSTPDPEFVEVLAKLPPQLAPSGDVSLMRAGFKEAVGEHNKHLEMRLPPASAYTVKDHTIPVEGAEIVVRCVVPAPSADKTFPVLVWFHGGGWMVGDVHADDYRLRMLCVELQISIVNVDYRLAPEHVYPTAWNDSYAATKWVVEHASILSAVLDKGFIVAGCSAGANLAAHVAYCARDDPFFAKTPITGQCLQAPCLLHPETDAGKYKTELLSMEQNKDSPSLTRAEMVYLAHQLKIPPSDLGLSLLLQPSHAGLPPLYVQIAGWDPLRDEGLLYAKLLREVGVKTKVDVYPGVPHGFHFDYPQLQLSAKWERDVDAGIRWLLSLVA</sequence>
<accession>A0A401G9B4</accession>
<keyword evidence="2" id="KW-0378">Hydrolase</keyword>
<dbReference type="SUPFAM" id="SSF53474">
    <property type="entry name" value="alpha/beta-Hydrolases"/>
    <property type="match status" value="1"/>
</dbReference>
<evidence type="ECO:0000313" key="3">
    <source>
        <dbReference type="Proteomes" id="UP000287166"/>
    </source>
</evidence>
<comment type="caution">
    <text evidence="2">The sequence shown here is derived from an EMBL/GenBank/DDBJ whole genome shotgun (WGS) entry which is preliminary data.</text>
</comment>
<dbReference type="AlphaFoldDB" id="A0A401G9B4"/>
<dbReference type="InterPro" id="IPR013094">
    <property type="entry name" value="AB_hydrolase_3"/>
</dbReference>
<gene>
    <name evidence="2" type="ORF">SCP_0116690</name>
</gene>
<dbReference type="InterPro" id="IPR050466">
    <property type="entry name" value="Carboxylest/Gibb_receptor"/>
</dbReference>
<feature type="domain" description="Alpha/beta hydrolase fold-3" evidence="1">
    <location>
        <begin position="91"/>
        <end position="306"/>
    </location>
</feature>
<dbReference type="PANTHER" id="PTHR23024:SF643">
    <property type="entry name" value="AB HYDROLASE SUPERFAMILY PROTEIN B1A11.02"/>
    <property type="match status" value="1"/>
</dbReference>
<dbReference type="Pfam" id="PF07859">
    <property type="entry name" value="Abhydrolase_3"/>
    <property type="match status" value="1"/>
</dbReference>
<name>A0A401G9B4_9APHY</name>
<dbReference type="STRING" id="139825.A0A401G9B4"/>
<organism evidence="2 3">
    <name type="scientific">Sparassis crispa</name>
    <dbReference type="NCBI Taxonomy" id="139825"/>
    <lineage>
        <taxon>Eukaryota</taxon>
        <taxon>Fungi</taxon>
        <taxon>Dikarya</taxon>
        <taxon>Basidiomycota</taxon>
        <taxon>Agaricomycotina</taxon>
        <taxon>Agaricomycetes</taxon>
        <taxon>Polyporales</taxon>
        <taxon>Sparassidaceae</taxon>
        <taxon>Sparassis</taxon>
    </lineage>
</organism>
<dbReference type="EMBL" id="BFAD01000001">
    <property type="protein sequence ID" value="GBE78776.1"/>
    <property type="molecule type" value="Genomic_DNA"/>
</dbReference>
<proteinExistence type="predicted"/>
<dbReference type="FunCoup" id="A0A401G9B4">
    <property type="interactions" value="117"/>
</dbReference>
<dbReference type="InterPro" id="IPR029058">
    <property type="entry name" value="AB_hydrolase_fold"/>
</dbReference>
<protein>
    <submittedName>
        <fullName evidence="2">AB hydrolase superfamily protein</fullName>
    </submittedName>
</protein>
<dbReference type="RefSeq" id="XP_027609689.1">
    <property type="nucleotide sequence ID" value="XM_027753888.1"/>
</dbReference>
<dbReference type="PANTHER" id="PTHR23024">
    <property type="entry name" value="ARYLACETAMIDE DEACETYLASE"/>
    <property type="match status" value="1"/>
</dbReference>
<dbReference type="GO" id="GO:0016787">
    <property type="term" value="F:hydrolase activity"/>
    <property type="evidence" value="ECO:0007669"/>
    <property type="project" value="UniProtKB-KW"/>
</dbReference>
<reference evidence="2 3" key="1">
    <citation type="journal article" date="2018" name="Sci. Rep.">
        <title>Genome sequence of the cauliflower mushroom Sparassis crispa (Hanabiratake) and its association with beneficial usage.</title>
        <authorList>
            <person name="Kiyama R."/>
            <person name="Furutani Y."/>
            <person name="Kawaguchi K."/>
            <person name="Nakanishi T."/>
        </authorList>
    </citation>
    <scope>NUCLEOTIDE SEQUENCE [LARGE SCALE GENOMIC DNA]</scope>
</reference>
<keyword evidence="3" id="KW-1185">Reference proteome</keyword>
<dbReference type="Gene3D" id="3.40.50.1820">
    <property type="entry name" value="alpha/beta hydrolase"/>
    <property type="match status" value="1"/>
</dbReference>